<accession>A0AAD7SIY6</accession>
<sequence>MAVPILYRRALWVQWAWLPSRLLQFVYQQGRTPNISWGHVWETQFPALLCSHPPRPHAASESFHSQTEPLRSSC</sequence>
<protein>
    <submittedName>
        <fullName evidence="2">Uncharacterized protein</fullName>
    </submittedName>
</protein>
<evidence type="ECO:0000256" key="1">
    <source>
        <dbReference type="SAM" id="MobiDB-lite"/>
    </source>
</evidence>
<name>A0AAD7SIY6_9TELE</name>
<organism evidence="2 3">
    <name type="scientific">Aldrovandia affinis</name>
    <dbReference type="NCBI Taxonomy" id="143900"/>
    <lineage>
        <taxon>Eukaryota</taxon>
        <taxon>Metazoa</taxon>
        <taxon>Chordata</taxon>
        <taxon>Craniata</taxon>
        <taxon>Vertebrata</taxon>
        <taxon>Euteleostomi</taxon>
        <taxon>Actinopterygii</taxon>
        <taxon>Neopterygii</taxon>
        <taxon>Teleostei</taxon>
        <taxon>Notacanthiformes</taxon>
        <taxon>Halosauridae</taxon>
        <taxon>Aldrovandia</taxon>
    </lineage>
</organism>
<dbReference type="Proteomes" id="UP001221898">
    <property type="component" value="Unassembled WGS sequence"/>
</dbReference>
<dbReference type="AlphaFoldDB" id="A0AAD7SIY6"/>
<evidence type="ECO:0000313" key="2">
    <source>
        <dbReference type="EMBL" id="KAJ8403505.1"/>
    </source>
</evidence>
<comment type="caution">
    <text evidence="2">The sequence shown here is derived from an EMBL/GenBank/DDBJ whole genome shotgun (WGS) entry which is preliminary data.</text>
</comment>
<gene>
    <name evidence="2" type="ORF">AAFF_G00352770</name>
</gene>
<evidence type="ECO:0000313" key="3">
    <source>
        <dbReference type="Proteomes" id="UP001221898"/>
    </source>
</evidence>
<feature type="region of interest" description="Disordered" evidence="1">
    <location>
        <begin position="54"/>
        <end position="74"/>
    </location>
</feature>
<proteinExistence type="predicted"/>
<keyword evidence="3" id="KW-1185">Reference proteome</keyword>
<feature type="compositionally biased region" description="Polar residues" evidence="1">
    <location>
        <begin position="62"/>
        <end position="74"/>
    </location>
</feature>
<reference evidence="2" key="1">
    <citation type="journal article" date="2023" name="Science">
        <title>Genome structures resolve the early diversification of teleost fishes.</title>
        <authorList>
            <person name="Parey E."/>
            <person name="Louis A."/>
            <person name="Montfort J."/>
            <person name="Bouchez O."/>
            <person name="Roques C."/>
            <person name="Iampietro C."/>
            <person name="Lluch J."/>
            <person name="Castinel A."/>
            <person name="Donnadieu C."/>
            <person name="Desvignes T."/>
            <person name="Floi Bucao C."/>
            <person name="Jouanno E."/>
            <person name="Wen M."/>
            <person name="Mejri S."/>
            <person name="Dirks R."/>
            <person name="Jansen H."/>
            <person name="Henkel C."/>
            <person name="Chen W.J."/>
            <person name="Zahm M."/>
            <person name="Cabau C."/>
            <person name="Klopp C."/>
            <person name="Thompson A.W."/>
            <person name="Robinson-Rechavi M."/>
            <person name="Braasch I."/>
            <person name="Lecointre G."/>
            <person name="Bobe J."/>
            <person name="Postlethwait J.H."/>
            <person name="Berthelot C."/>
            <person name="Roest Crollius H."/>
            <person name="Guiguen Y."/>
        </authorList>
    </citation>
    <scope>NUCLEOTIDE SEQUENCE</scope>
    <source>
        <strain evidence="2">NC1722</strain>
    </source>
</reference>
<dbReference type="EMBL" id="JAINUG010000058">
    <property type="protein sequence ID" value="KAJ8403505.1"/>
    <property type="molecule type" value="Genomic_DNA"/>
</dbReference>